<evidence type="ECO:0000256" key="4">
    <source>
        <dbReference type="ARBA" id="ARBA00022703"/>
    </source>
</evidence>
<reference evidence="16" key="1">
    <citation type="submission" date="2021-05" db="EMBL/GenBank/DDBJ databases">
        <authorList>
            <person name="Tigano A."/>
        </authorList>
    </citation>
    <scope>NUCLEOTIDE SEQUENCE</scope>
</reference>
<evidence type="ECO:0000256" key="7">
    <source>
        <dbReference type="ARBA" id="ARBA00023136"/>
    </source>
</evidence>
<evidence type="ECO:0000313" key="17">
    <source>
        <dbReference type="Proteomes" id="UP000677803"/>
    </source>
</evidence>
<dbReference type="Pfam" id="PF13908">
    <property type="entry name" value="Shisa_N"/>
    <property type="match status" value="1"/>
</dbReference>
<evidence type="ECO:0000256" key="2">
    <source>
        <dbReference type="ARBA" id="ARBA00004126"/>
    </source>
</evidence>
<keyword evidence="3 13" id="KW-0812">Transmembrane</keyword>
<sequence>MAISPTCVLVLVLCVTLSPCVSGGDRDCKPYKDSSNEYHFSQTCFYNFCCGNCRNRYCCSDPFKRFSEDEQEDCSTDIFEYHYSPVPMIVGIVSCIVVFLIFVCCCVCPCCCIYKMCRKPQPVIATTTHTTVVNTAPQQYPQQPSAMHGTPQAALYPPYQQMPVQPGYGAQAMPPAPYHGQPFTPGLPPTYQEATGPAFPPQPMPYSQAAFTPGQPAYPLQPPGKQQPYGAVPAQMDYLSQPAYNPDFVATPPTTG</sequence>
<evidence type="ECO:0000256" key="6">
    <source>
        <dbReference type="ARBA" id="ARBA00022989"/>
    </source>
</evidence>
<comment type="caution">
    <text evidence="16">The sequence shown here is derived from an EMBL/GenBank/DDBJ whole genome shotgun (WGS) entry which is preliminary data.</text>
</comment>
<comment type="similarity">
    <text evidence="10">Belongs to the shisa family.</text>
</comment>
<dbReference type="EMBL" id="CAJRST010033334">
    <property type="protein sequence ID" value="CAG5979561.1"/>
    <property type="molecule type" value="Genomic_DNA"/>
</dbReference>
<keyword evidence="7 13" id="KW-0472">Membrane</keyword>
<dbReference type="PANTHER" id="PTHR31395:SF14">
    <property type="entry name" value="PROTEIN SHISA-5"/>
    <property type="match status" value="1"/>
</dbReference>
<evidence type="ECO:0000256" key="14">
    <source>
        <dbReference type="SAM" id="SignalP"/>
    </source>
</evidence>
<evidence type="ECO:0000256" key="1">
    <source>
        <dbReference type="ARBA" id="ARBA00004115"/>
    </source>
</evidence>
<dbReference type="AlphaFoldDB" id="A0A8S4BJQ1"/>
<evidence type="ECO:0000256" key="8">
    <source>
        <dbReference type="ARBA" id="ARBA00023242"/>
    </source>
</evidence>
<accession>A0A8S4BJQ1</accession>
<evidence type="ECO:0000256" key="11">
    <source>
        <dbReference type="ARBA" id="ARBA00040441"/>
    </source>
</evidence>
<proteinExistence type="inferred from homology"/>
<keyword evidence="8" id="KW-0539">Nucleus</keyword>
<keyword evidence="14" id="KW-0732">Signal</keyword>
<keyword evidence="4" id="KW-0053">Apoptosis</keyword>
<feature type="domain" description="Shisa N-terminal" evidence="15">
    <location>
        <begin position="27"/>
        <end position="75"/>
    </location>
</feature>
<evidence type="ECO:0000256" key="10">
    <source>
        <dbReference type="ARBA" id="ARBA00038108"/>
    </source>
</evidence>
<comment type="subcellular location">
    <subcellularLocation>
        <location evidence="1">Endoplasmic reticulum membrane</location>
        <topology evidence="1">Single-pass type I membrane protein</topology>
    </subcellularLocation>
    <subcellularLocation>
        <location evidence="2">Nucleus membrane</location>
    </subcellularLocation>
</comment>
<gene>
    <name evidence="16" type="ORF">MMEN_LOCUS16146</name>
</gene>
<organism evidence="16 17">
    <name type="scientific">Menidia menidia</name>
    <name type="common">Atlantic silverside</name>
    <dbReference type="NCBI Taxonomy" id="238744"/>
    <lineage>
        <taxon>Eukaryota</taxon>
        <taxon>Metazoa</taxon>
        <taxon>Chordata</taxon>
        <taxon>Craniata</taxon>
        <taxon>Vertebrata</taxon>
        <taxon>Euteleostomi</taxon>
        <taxon>Actinopterygii</taxon>
        <taxon>Neopterygii</taxon>
        <taxon>Teleostei</taxon>
        <taxon>Neoteleostei</taxon>
        <taxon>Acanthomorphata</taxon>
        <taxon>Ovalentaria</taxon>
        <taxon>Atherinomorphae</taxon>
        <taxon>Atheriniformes</taxon>
        <taxon>Atherinopsidae</taxon>
        <taxon>Menidiinae</taxon>
        <taxon>Menidia</taxon>
    </lineage>
</organism>
<dbReference type="Proteomes" id="UP000677803">
    <property type="component" value="Unassembled WGS sequence"/>
</dbReference>
<evidence type="ECO:0000259" key="15">
    <source>
        <dbReference type="Pfam" id="PF13908"/>
    </source>
</evidence>
<evidence type="ECO:0000256" key="5">
    <source>
        <dbReference type="ARBA" id="ARBA00022824"/>
    </source>
</evidence>
<evidence type="ECO:0000313" key="16">
    <source>
        <dbReference type="EMBL" id="CAG5979561.1"/>
    </source>
</evidence>
<dbReference type="InterPro" id="IPR026910">
    <property type="entry name" value="Shisa"/>
</dbReference>
<keyword evidence="5" id="KW-0256">Endoplasmic reticulum</keyword>
<feature type="chain" id="PRO_5035712392" description="Protein shisa-5" evidence="14">
    <location>
        <begin position="24"/>
        <end position="256"/>
    </location>
</feature>
<protein>
    <recommendedName>
        <fullName evidence="11">Protein shisa-5</fullName>
    </recommendedName>
    <alternativeName>
        <fullName evidence="12">Scotin</fullName>
    </alternativeName>
</protein>
<evidence type="ECO:0000256" key="12">
    <source>
        <dbReference type="ARBA" id="ARBA00041983"/>
    </source>
</evidence>
<name>A0A8S4BJQ1_9TELE</name>
<dbReference type="GO" id="GO:0005789">
    <property type="term" value="C:endoplasmic reticulum membrane"/>
    <property type="evidence" value="ECO:0007669"/>
    <property type="project" value="UniProtKB-SubCell"/>
</dbReference>
<dbReference type="OrthoDB" id="9949323at2759"/>
<dbReference type="GO" id="GO:0006915">
    <property type="term" value="P:apoptotic process"/>
    <property type="evidence" value="ECO:0007669"/>
    <property type="project" value="UniProtKB-KW"/>
</dbReference>
<dbReference type="InterPro" id="IPR053891">
    <property type="entry name" value="Shisa_N"/>
</dbReference>
<evidence type="ECO:0000256" key="9">
    <source>
        <dbReference type="ARBA" id="ARBA00037507"/>
    </source>
</evidence>
<evidence type="ECO:0000256" key="3">
    <source>
        <dbReference type="ARBA" id="ARBA00022692"/>
    </source>
</evidence>
<dbReference type="PANTHER" id="PTHR31395">
    <property type="entry name" value="SHISA"/>
    <property type="match status" value="1"/>
</dbReference>
<feature type="signal peptide" evidence="14">
    <location>
        <begin position="1"/>
        <end position="23"/>
    </location>
</feature>
<dbReference type="GO" id="GO:0031965">
    <property type="term" value="C:nuclear membrane"/>
    <property type="evidence" value="ECO:0007669"/>
    <property type="project" value="UniProtKB-SubCell"/>
</dbReference>
<feature type="transmembrane region" description="Helical" evidence="13">
    <location>
        <begin position="89"/>
        <end position="114"/>
    </location>
</feature>
<comment type="function">
    <text evidence="9">Can induce apoptosis in a caspase-dependent manner and plays a role in p53/TP53-dependent apoptosis.</text>
</comment>
<evidence type="ECO:0000256" key="13">
    <source>
        <dbReference type="SAM" id="Phobius"/>
    </source>
</evidence>
<keyword evidence="6 13" id="KW-1133">Transmembrane helix</keyword>
<keyword evidence="17" id="KW-1185">Reference proteome</keyword>